<evidence type="ECO:0000313" key="3">
    <source>
        <dbReference type="EMBL" id="TDR34369.1"/>
    </source>
</evidence>
<dbReference type="CDD" id="cd10032">
    <property type="entry name" value="UDG-F6_HDG"/>
    <property type="match status" value="1"/>
</dbReference>
<keyword evidence="5" id="KW-1185">Reference proteome</keyword>
<accession>A0A2U3AA09</accession>
<dbReference type="NCBIfam" id="TIGR04274">
    <property type="entry name" value="hypoxanDNAglyco"/>
    <property type="match status" value="1"/>
</dbReference>
<dbReference type="EMBL" id="UGNP01000001">
    <property type="protein sequence ID" value="STX10997.1"/>
    <property type="molecule type" value="Genomic_DNA"/>
</dbReference>
<dbReference type="InterPro" id="IPR005122">
    <property type="entry name" value="Uracil-DNA_glycosylase-like"/>
</dbReference>
<proteinExistence type="predicted"/>
<dbReference type="Gene3D" id="3.40.470.10">
    <property type="entry name" value="Uracil-DNA glycosylase-like domain"/>
    <property type="match status" value="1"/>
</dbReference>
<dbReference type="SUPFAM" id="SSF52141">
    <property type="entry name" value="Uracil-DNA glycosylase-like"/>
    <property type="match status" value="1"/>
</dbReference>
<evidence type="ECO:0000313" key="4">
    <source>
        <dbReference type="Proteomes" id="UP000254330"/>
    </source>
</evidence>
<dbReference type="AlphaFoldDB" id="A0A2U3AA09"/>
<gene>
    <name evidence="3" type="ORF">DFR61_1394</name>
    <name evidence="2" type="ORF">NCTC10597_02791</name>
</gene>
<organism evidence="2 4">
    <name type="scientific">Kurthia zopfii</name>
    <dbReference type="NCBI Taxonomy" id="1650"/>
    <lineage>
        <taxon>Bacteria</taxon>
        <taxon>Bacillati</taxon>
        <taxon>Bacillota</taxon>
        <taxon>Bacilli</taxon>
        <taxon>Bacillales</taxon>
        <taxon>Caryophanaceae</taxon>
        <taxon>Kurthia</taxon>
    </lineage>
</organism>
<evidence type="ECO:0000259" key="1">
    <source>
        <dbReference type="Pfam" id="PF03167"/>
    </source>
</evidence>
<protein>
    <submittedName>
        <fullName evidence="3">G/U mismatch-specific uracil-DNA glycosylase</fullName>
    </submittedName>
    <submittedName>
        <fullName evidence="2">G:T/U mismatch-specific DNA glycosylase</fullName>
    </submittedName>
</protein>
<evidence type="ECO:0000313" key="5">
    <source>
        <dbReference type="Proteomes" id="UP000294641"/>
    </source>
</evidence>
<dbReference type="InterPro" id="IPR026353">
    <property type="entry name" value="Hypoxan-DNA_Glyclase"/>
</dbReference>
<comment type="caution">
    <text evidence="2">The sequence shown here is derived from an EMBL/GenBank/DDBJ whole genome shotgun (WGS) entry which is preliminary data.</text>
</comment>
<dbReference type="Proteomes" id="UP000254330">
    <property type="component" value="Unassembled WGS sequence"/>
</dbReference>
<dbReference type="EMBL" id="SNZG01000039">
    <property type="protein sequence ID" value="TDR34369.1"/>
    <property type="molecule type" value="Genomic_DNA"/>
</dbReference>
<dbReference type="Pfam" id="PF03167">
    <property type="entry name" value="UDG"/>
    <property type="match status" value="1"/>
</dbReference>
<evidence type="ECO:0000313" key="2">
    <source>
        <dbReference type="EMBL" id="STX10997.1"/>
    </source>
</evidence>
<reference evidence="2 4" key="1">
    <citation type="submission" date="2018-06" db="EMBL/GenBank/DDBJ databases">
        <authorList>
            <consortium name="Pathogen Informatics"/>
            <person name="Doyle S."/>
        </authorList>
    </citation>
    <scope>NUCLEOTIDE SEQUENCE [LARGE SCALE GENOMIC DNA]</scope>
    <source>
        <strain evidence="2 4">NCTC10597</strain>
    </source>
</reference>
<dbReference type="RefSeq" id="WP_109350597.1">
    <property type="nucleotide sequence ID" value="NZ_BJUE01000045.1"/>
</dbReference>
<reference evidence="3 5" key="2">
    <citation type="submission" date="2019-03" db="EMBL/GenBank/DDBJ databases">
        <title>Genomic Encyclopedia of Type Strains, Phase IV (KMG-IV): sequencing the most valuable type-strain genomes for metagenomic binning, comparative biology and taxonomic classification.</title>
        <authorList>
            <person name="Goeker M."/>
        </authorList>
    </citation>
    <scope>NUCLEOTIDE SEQUENCE [LARGE SCALE GENOMIC DNA]</scope>
    <source>
        <strain evidence="3 5">DSM 20580</strain>
    </source>
</reference>
<name>A0A2U3AA09_9BACL</name>
<dbReference type="InterPro" id="IPR036895">
    <property type="entry name" value="Uracil-DNA_glycosylase-like_sf"/>
</dbReference>
<sequence>MTIQNILRPVVDEKSELLILGSMPGRISLDRQQYYGNERNHFWSILTTIFDEPIPEKYEERLAFLLHHKISLWDTIASCERQGSLDSAIKKEIPNDFAWLFEQYPQIRKVLFNGGKAEQVFKKYYKQSGWPHIEFIRLPSTSPVPGKNVKSYDEKLVLWKEAIQK</sequence>
<feature type="domain" description="Uracil-DNA glycosylase-like" evidence="1">
    <location>
        <begin position="11"/>
        <end position="159"/>
    </location>
</feature>
<dbReference type="OrthoDB" id="9799921at2"/>
<dbReference type="Proteomes" id="UP000294641">
    <property type="component" value="Unassembled WGS sequence"/>
</dbReference>